<name>A0A9W7CJC8_9STRA</name>
<keyword evidence="3" id="KW-1185">Reference proteome</keyword>
<gene>
    <name evidence="2" type="ORF">Plil01_001399300</name>
</gene>
<evidence type="ECO:0000313" key="3">
    <source>
        <dbReference type="Proteomes" id="UP001165083"/>
    </source>
</evidence>
<proteinExistence type="predicted"/>
<dbReference type="Proteomes" id="UP001165083">
    <property type="component" value="Unassembled WGS sequence"/>
</dbReference>
<protein>
    <submittedName>
        <fullName evidence="2">Unnamed protein product</fullName>
    </submittedName>
</protein>
<dbReference type="EMBL" id="BSXW01001015">
    <property type="protein sequence ID" value="GMF32752.1"/>
    <property type="molecule type" value="Genomic_DNA"/>
</dbReference>
<feature type="compositionally biased region" description="Low complexity" evidence="1">
    <location>
        <begin position="42"/>
        <end position="57"/>
    </location>
</feature>
<feature type="compositionally biased region" description="Polar residues" evidence="1">
    <location>
        <begin position="61"/>
        <end position="70"/>
    </location>
</feature>
<reference evidence="2" key="1">
    <citation type="submission" date="2023-04" db="EMBL/GenBank/DDBJ databases">
        <title>Phytophthora lilii NBRC 32176.</title>
        <authorList>
            <person name="Ichikawa N."/>
            <person name="Sato H."/>
            <person name="Tonouchi N."/>
        </authorList>
    </citation>
    <scope>NUCLEOTIDE SEQUENCE</scope>
    <source>
        <strain evidence="2">NBRC 32176</strain>
    </source>
</reference>
<organism evidence="2 3">
    <name type="scientific">Phytophthora lilii</name>
    <dbReference type="NCBI Taxonomy" id="2077276"/>
    <lineage>
        <taxon>Eukaryota</taxon>
        <taxon>Sar</taxon>
        <taxon>Stramenopiles</taxon>
        <taxon>Oomycota</taxon>
        <taxon>Peronosporomycetes</taxon>
        <taxon>Peronosporales</taxon>
        <taxon>Peronosporaceae</taxon>
        <taxon>Phytophthora</taxon>
    </lineage>
</organism>
<evidence type="ECO:0000313" key="2">
    <source>
        <dbReference type="EMBL" id="GMF32752.1"/>
    </source>
</evidence>
<sequence length="132" mass="15439">MSRYFVVDARFSFTKDPHQEYKFEAPEPCTKSSRGKTRRARSGSISISSLNNLPVSPVNRFAQSTGPERTNPSRENRRRHTAPAMSTRRADYYFAEPWDLSYGAKSNRRSIWQRFTENVDKCVFRVVSKFYK</sequence>
<feature type="region of interest" description="Disordered" evidence="1">
    <location>
        <begin position="22"/>
        <end position="84"/>
    </location>
</feature>
<dbReference type="OrthoDB" id="89190at2759"/>
<accession>A0A9W7CJC8</accession>
<comment type="caution">
    <text evidence="2">The sequence shown here is derived from an EMBL/GenBank/DDBJ whole genome shotgun (WGS) entry which is preliminary data.</text>
</comment>
<dbReference type="AlphaFoldDB" id="A0A9W7CJC8"/>
<evidence type="ECO:0000256" key="1">
    <source>
        <dbReference type="SAM" id="MobiDB-lite"/>
    </source>
</evidence>